<dbReference type="Pfam" id="PF24883">
    <property type="entry name" value="NPHP3_N"/>
    <property type="match status" value="1"/>
</dbReference>
<reference evidence="5 6" key="1">
    <citation type="submission" date="2017-12" db="EMBL/GenBank/DDBJ databases">
        <title>Comparative genomics of Botrytis spp.</title>
        <authorList>
            <person name="Valero-Jimenez C.A."/>
            <person name="Tapia P."/>
            <person name="Veloso J."/>
            <person name="Silva-Moreno E."/>
            <person name="Staats M."/>
            <person name="Valdes J.H."/>
            <person name="Van Kan J.A.L."/>
        </authorList>
    </citation>
    <scope>NUCLEOTIDE SEQUENCE [LARGE SCALE GENOMIC DNA]</scope>
    <source>
        <strain evidence="5 6">MUCL2120</strain>
    </source>
</reference>
<evidence type="ECO:0000256" key="2">
    <source>
        <dbReference type="SAM" id="MobiDB-lite"/>
    </source>
</evidence>
<accession>A0A4Z1HRL4</accession>
<dbReference type="InterPro" id="IPR027417">
    <property type="entry name" value="P-loop_NTPase"/>
</dbReference>
<dbReference type="InterPro" id="IPR056884">
    <property type="entry name" value="NPHP3-like_N"/>
</dbReference>
<dbReference type="Pfam" id="PF25053">
    <property type="entry name" value="DUF7791"/>
    <property type="match status" value="1"/>
</dbReference>
<gene>
    <name evidence="5" type="ORF">BOTNAR_0432g00010</name>
</gene>
<name>A0A4Z1HRL4_9HELO</name>
<evidence type="ECO:0000259" key="4">
    <source>
        <dbReference type="Pfam" id="PF25053"/>
    </source>
</evidence>
<organism evidence="5 6">
    <name type="scientific">Botryotinia narcissicola</name>
    <dbReference type="NCBI Taxonomy" id="278944"/>
    <lineage>
        <taxon>Eukaryota</taxon>
        <taxon>Fungi</taxon>
        <taxon>Dikarya</taxon>
        <taxon>Ascomycota</taxon>
        <taxon>Pezizomycotina</taxon>
        <taxon>Leotiomycetes</taxon>
        <taxon>Helotiales</taxon>
        <taxon>Sclerotiniaceae</taxon>
        <taxon>Botryotinia</taxon>
    </lineage>
</organism>
<evidence type="ECO:0000313" key="5">
    <source>
        <dbReference type="EMBL" id="TGO49410.1"/>
    </source>
</evidence>
<evidence type="ECO:0000256" key="1">
    <source>
        <dbReference type="ARBA" id="ARBA00022737"/>
    </source>
</evidence>
<protein>
    <recommendedName>
        <fullName evidence="7">NACHT domain-containing protein</fullName>
    </recommendedName>
</protein>
<feature type="domain" description="DUF7791" evidence="4">
    <location>
        <begin position="596"/>
        <end position="676"/>
    </location>
</feature>
<comment type="caution">
    <text evidence="5">The sequence shown here is derived from an EMBL/GenBank/DDBJ whole genome shotgun (WGS) entry which is preliminary data.</text>
</comment>
<dbReference type="OrthoDB" id="443402at2759"/>
<feature type="region of interest" description="Disordered" evidence="2">
    <location>
        <begin position="1222"/>
        <end position="1261"/>
    </location>
</feature>
<dbReference type="InterPro" id="IPR056693">
    <property type="entry name" value="DUF7791"/>
</dbReference>
<dbReference type="EMBL" id="PQXJ01000432">
    <property type="protein sequence ID" value="TGO49410.1"/>
    <property type="molecule type" value="Genomic_DNA"/>
</dbReference>
<keyword evidence="6" id="KW-1185">Reference proteome</keyword>
<dbReference type="Proteomes" id="UP000297452">
    <property type="component" value="Unassembled WGS sequence"/>
</dbReference>
<keyword evidence="1" id="KW-0677">Repeat</keyword>
<evidence type="ECO:0000259" key="3">
    <source>
        <dbReference type="Pfam" id="PF24883"/>
    </source>
</evidence>
<feature type="compositionally biased region" description="Polar residues" evidence="2">
    <location>
        <begin position="1246"/>
        <end position="1261"/>
    </location>
</feature>
<proteinExistence type="predicted"/>
<dbReference type="PANTHER" id="PTHR10039:SF5">
    <property type="entry name" value="NACHT DOMAIN-CONTAINING PROTEIN"/>
    <property type="match status" value="1"/>
</dbReference>
<feature type="domain" description="Nephrocystin 3-like N-terminal" evidence="3">
    <location>
        <begin position="314"/>
        <end position="486"/>
    </location>
</feature>
<dbReference type="STRING" id="278944.A0A4Z1HRL4"/>
<evidence type="ECO:0000313" key="6">
    <source>
        <dbReference type="Proteomes" id="UP000297452"/>
    </source>
</evidence>
<evidence type="ECO:0008006" key="7">
    <source>
        <dbReference type="Google" id="ProtNLM"/>
    </source>
</evidence>
<dbReference type="PANTHER" id="PTHR10039">
    <property type="entry name" value="AMELOGENIN"/>
    <property type="match status" value="1"/>
</dbReference>
<dbReference type="SUPFAM" id="SSF52540">
    <property type="entry name" value="P-loop containing nucleoside triphosphate hydrolases"/>
    <property type="match status" value="1"/>
</dbReference>
<dbReference type="AlphaFoldDB" id="A0A4Z1HRL4"/>
<sequence>MDPVSAISLAAAVAQFIDYSCKIVCKSKEIYNSTSGLTTEHDRTETATLRLKELTQSIRLPPKITNSGSSIVHSRLQIITQECFLVSNTLINQLNQLKAPTRSQHPKWKSFRMALKSVWTKHEIDEFALRLRDLRKELDTELLLLLRDGSDSMSSAAENHFQKLDENTKKVLNELLKMQSSDQEFLRRFERLSLSQQSEFQKLGLLTAKQNSSFESLNKDTKDIIDLLLESRVYCNENLILSRQLVEQNRQAGAELVKRDSRQRARRAQKFKIAILESLRFSDMNHRQDMIASPYQNSFQWIFRDSTVHQKPWSNFATWLSEGSGIYWIRGKPASGKSTLMRFIYEHLQTKLLLRKWEGSYKIITSTFYFWLSGTERQRSHIGLLRALLHGLVREDDNLILEIFHEEWVRMCDLETHDLEFQIDEWSLGRLQQAFKGLVGMSSPSLKVCIFVDGLDEYEGDHGDMAEYLFDLANEFPFTKFCISSRPLPDFLSVFRDTCTLKLEDLTRDDINDYVVAKLEQNKLMRMFISNDLDTTSWLIEEIIHRAQGVFLWVILVVKSLIHGFRCGDDGIELRKRLKSLPVDLEMLFSHLIQGIEPEFRQDASKIFQIFRTCGNNLDSITLHNALQYTSHHPIIAMEAATESESMEERLVKINKTRLRLASRCRGLIEIADEHDGEMIIRTFSDESGVRDNKQIFNAYDSNVNIVEEFRNHIQISATNFFPAPSGTLASKPRAARQLTREIEDPRIDSAGNLIRVAVVVDPTIQVPLWLERTTEKVAAMNARYSLEYGREGDLRIRLSNDQMSALLGSIRSRACRNFVETHTRARCYMRKIRYRVDVERFQKEFRAKMITLEDVIHPYALWLHVQWGGNLSDWYHTIRTEQLYSVEESSAVEEDEITKHTIDTTFDSELALLMARVINIKLDPKDCVYTSGVELLSQLREFTWKNPKVMEEALELVQEADRVLSMQAERRLFRHWSQKDPKWAGRNRPDWGDDLDSVAVKYGLVMLLKARKSLISVARCTSQSQLPLPYISVKTRTGLPLLAYALSMDGWALGNLVPNIVVLEELLIHGADPNEHVNSFHTIWEYAIYLVHVLVSKDNSEISSLSMKWVRVFELMLEHGANPYACCMKNSDEFARFIGGLPNAIPNLPRSIAEHDQREFSFGHSTKGRHDDEVWDEKDTYTYHHCVSAVVKDVFEHGNVPGHQNLQEIIRLQRKNEEVHQKESKVKAEMAGLAGSQIEHPEYTHYQSENDNTTNHDSTK</sequence>
<dbReference type="Gene3D" id="3.40.50.300">
    <property type="entry name" value="P-loop containing nucleotide triphosphate hydrolases"/>
    <property type="match status" value="1"/>
</dbReference>